<evidence type="ECO:0000313" key="9">
    <source>
        <dbReference type="EMBL" id="PZA16222.1"/>
    </source>
</evidence>
<dbReference type="Proteomes" id="UP000248259">
    <property type="component" value="Unassembled WGS sequence"/>
</dbReference>
<dbReference type="PANTHER" id="PTHR14226">
    <property type="entry name" value="NEUROPATHY TARGET ESTERASE/SWISS CHEESE D.MELANOGASTER"/>
    <property type="match status" value="1"/>
</dbReference>
<protein>
    <recommendedName>
        <fullName evidence="8">PNPLA domain-containing protein</fullName>
    </recommendedName>
</protein>
<dbReference type="InterPro" id="IPR016035">
    <property type="entry name" value="Acyl_Trfase/lysoPLipase"/>
</dbReference>
<dbReference type="Gene3D" id="3.10.20.310">
    <property type="entry name" value="membrane protein fhac"/>
    <property type="match status" value="1"/>
</dbReference>
<evidence type="ECO:0000256" key="3">
    <source>
        <dbReference type="ARBA" id="ARBA00022963"/>
    </source>
</evidence>
<dbReference type="InterPro" id="IPR050301">
    <property type="entry name" value="NTE"/>
</dbReference>
<keyword evidence="4 6" id="KW-0443">Lipid metabolism</keyword>
<dbReference type="AlphaFoldDB" id="A0A323UT59"/>
<keyword evidence="10" id="KW-1185">Reference proteome</keyword>
<keyword evidence="7" id="KW-0732">Signal</keyword>
<dbReference type="InterPro" id="IPR002641">
    <property type="entry name" value="PNPLA_dom"/>
</dbReference>
<keyword evidence="3 6" id="KW-0442">Lipid degradation</keyword>
<evidence type="ECO:0000256" key="2">
    <source>
        <dbReference type="ARBA" id="ARBA00022801"/>
    </source>
</evidence>
<keyword evidence="5" id="KW-0472">Membrane</keyword>
<dbReference type="PROSITE" id="PS51635">
    <property type="entry name" value="PNPLA"/>
    <property type="match status" value="1"/>
</dbReference>
<reference evidence="9 10" key="1">
    <citation type="submission" date="2018-06" db="EMBL/GenBank/DDBJ databases">
        <title>Azoarcus communis strain SWub3 genome.</title>
        <authorList>
            <person name="Zorraquino Salvo V."/>
            <person name="Toubiana D."/>
            <person name="Blumwald E."/>
        </authorList>
    </citation>
    <scope>NUCLEOTIDE SEQUENCE [LARGE SCALE GENOMIC DNA]</scope>
    <source>
        <strain evidence="9 10">SWub3</strain>
    </source>
</reference>
<feature type="active site" description="Nucleophile" evidence="6">
    <location>
        <position position="70"/>
    </location>
</feature>
<comment type="subcellular location">
    <subcellularLocation>
        <location evidence="1">Membrane</location>
    </subcellularLocation>
</comment>
<feature type="signal peptide" evidence="7">
    <location>
        <begin position="1"/>
        <end position="27"/>
    </location>
</feature>
<keyword evidence="2 6" id="KW-0378">Hydrolase</keyword>
<proteinExistence type="predicted"/>
<gene>
    <name evidence="9" type="ORF">DNK49_12990</name>
</gene>
<dbReference type="Gene3D" id="3.40.1090.10">
    <property type="entry name" value="Cytosolic phospholipase A2 catalytic domain"/>
    <property type="match status" value="2"/>
</dbReference>
<dbReference type="EMBL" id="QKOE01000008">
    <property type="protein sequence ID" value="PZA16222.1"/>
    <property type="molecule type" value="Genomic_DNA"/>
</dbReference>
<dbReference type="PANTHER" id="PTHR14226:SF29">
    <property type="entry name" value="NEUROPATHY TARGET ESTERASE SWS"/>
    <property type="match status" value="1"/>
</dbReference>
<feature type="short sequence motif" description="GXGXXG" evidence="6">
    <location>
        <begin position="41"/>
        <end position="46"/>
    </location>
</feature>
<comment type="caution">
    <text evidence="9">The sequence shown here is derived from an EMBL/GenBank/DDBJ whole genome shotgun (WGS) entry which is preliminary data.</text>
</comment>
<feature type="chain" id="PRO_5016426194" description="PNPLA domain-containing protein" evidence="7">
    <location>
        <begin position="28"/>
        <end position="736"/>
    </location>
</feature>
<dbReference type="Pfam" id="PF01734">
    <property type="entry name" value="Patatin"/>
    <property type="match status" value="1"/>
</dbReference>
<evidence type="ECO:0000256" key="6">
    <source>
        <dbReference type="PROSITE-ProRule" id="PRU01161"/>
    </source>
</evidence>
<evidence type="ECO:0000256" key="7">
    <source>
        <dbReference type="SAM" id="SignalP"/>
    </source>
</evidence>
<dbReference type="SUPFAM" id="SSF52151">
    <property type="entry name" value="FabD/lysophospholipase-like"/>
    <property type="match status" value="1"/>
</dbReference>
<accession>A0A323UT59</accession>
<evidence type="ECO:0000259" key="8">
    <source>
        <dbReference type="PROSITE" id="PS51635"/>
    </source>
</evidence>
<name>A0A323UT59_9RHOO</name>
<feature type="short sequence motif" description="DGA/G" evidence="6">
    <location>
        <begin position="216"/>
        <end position="218"/>
    </location>
</feature>
<dbReference type="Gene3D" id="2.40.160.50">
    <property type="entry name" value="membrane protein fhac: a member of the omp85/tpsb transporter family"/>
    <property type="match status" value="1"/>
</dbReference>
<feature type="short sequence motif" description="GXSXG" evidence="6">
    <location>
        <begin position="68"/>
        <end position="72"/>
    </location>
</feature>
<dbReference type="GO" id="GO:0016787">
    <property type="term" value="F:hydrolase activity"/>
    <property type="evidence" value="ECO:0007669"/>
    <property type="project" value="UniProtKB-UniRule"/>
</dbReference>
<dbReference type="RefSeq" id="WP_110525187.1">
    <property type="nucleotide sequence ID" value="NZ_QKOE01000008.1"/>
</dbReference>
<dbReference type="InterPro" id="IPR000184">
    <property type="entry name" value="Bac_surfAg_D15"/>
</dbReference>
<evidence type="ECO:0000256" key="4">
    <source>
        <dbReference type="ARBA" id="ARBA00023098"/>
    </source>
</evidence>
<feature type="domain" description="PNPLA" evidence="8">
    <location>
        <begin position="37"/>
        <end position="229"/>
    </location>
</feature>
<evidence type="ECO:0000313" key="10">
    <source>
        <dbReference type="Proteomes" id="UP000248259"/>
    </source>
</evidence>
<dbReference type="GO" id="GO:0016042">
    <property type="term" value="P:lipid catabolic process"/>
    <property type="evidence" value="ECO:0007669"/>
    <property type="project" value="UniProtKB-UniRule"/>
</dbReference>
<dbReference type="Pfam" id="PF01103">
    <property type="entry name" value="Omp85"/>
    <property type="match status" value="1"/>
</dbReference>
<evidence type="ECO:0000256" key="1">
    <source>
        <dbReference type="ARBA" id="ARBA00004370"/>
    </source>
</evidence>
<evidence type="ECO:0000256" key="5">
    <source>
        <dbReference type="ARBA" id="ARBA00023136"/>
    </source>
</evidence>
<organism evidence="9 10">
    <name type="scientific">Parazoarcus communis SWub3 = DSM 12120</name>
    <dbReference type="NCBI Taxonomy" id="1121029"/>
    <lineage>
        <taxon>Bacteria</taxon>
        <taxon>Pseudomonadati</taxon>
        <taxon>Pseudomonadota</taxon>
        <taxon>Betaproteobacteria</taxon>
        <taxon>Rhodocyclales</taxon>
        <taxon>Zoogloeaceae</taxon>
        <taxon>Parazoarcus</taxon>
    </lineage>
</organism>
<dbReference type="OrthoDB" id="5290098at2"/>
<dbReference type="CDD" id="cd07205">
    <property type="entry name" value="Pat_PNPLA6_PNPLA7_NTE1_like"/>
    <property type="match status" value="1"/>
</dbReference>
<feature type="active site" description="Proton acceptor" evidence="6">
    <location>
        <position position="216"/>
    </location>
</feature>
<sequence>MTRCTLRPLCGLLFVLATLLDTPLTLAAEGGRPRIGVALSGGGARGAAHIGVLQVLESLRVPVDCITGTSMGAIIGGAYAAGITTEELEQVVVETDWGDVFNDQPPRQEQSIRRKADQLRGYSEIELGLQNGEVKAARGLVSGVQIESFLRRLTRPVADIEDFTRLPIPFRTVATDIETGEAVVLERGSLPQAMRASMAIPGLIAPVELNGALLVDGGIANNLPIELARQTCADVVIAVNIQSALFKRDQLNSAFSITGQLINLLGKTRVDAEIATLGAEDVLITPQLGAISSSSFDRQTEAVAIGRAAALELSAALSRYSLSETDYSLLRNTQMRHNTRLGKVAGIRFEGLERSNAAVLGDLMKSQPGQELSEEVLAADMRRIYGRGDFEGIDYRIAPDGDRRTLVVRPREKSWGPDYLGFGLGFASDFTGESQYSLMLQHRKTWINHLGAEWVNELQVGRRNRLSTEFYQPFDDTGRWFVRPGVALETYKQGLFFDHKQLATYAFEQASADIQLGYNIGTLGVLHGGPIWKWGSYRRDTGTFLLEEGSYDTRGLQATLLIDQLDRSRLATSGYALTVHAQRNRQQGSQNLDYRLLEARGLGVFNHGAHIIGLALQGGTSFGDELPGQELLQLGGPLRLSGYRIGEFQGQRYSLIRLDYRNRAVRLPAILGSGVFLGGSLESGRMDGLLNTTTGSGRVNSASIYLSADTAFGPAYLGLGLGDDGRRTLFLVLGTP</sequence>